<dbReference type="SMART" id="SM00507">
    <property type="entry name" value="HNHc"/>
    <property type="match status" value="1"/>
</dbReference>
<dbReference type="Pfam" id="PF01844">
    <property type="entry name" value="HNH"/>
    <property type="match status" value="1"/>
</dbReference>
<dbReference type="InterPro" id="IPR003870">
    <property type="entry name" value="DUF222"/>
</dbReference>
<evidence type="ECO:0000259" key="3">
    <source>
        <dbReference type="SMART" id="SM00507"/>
    </source>
</evidence>
<dbReference type="Pfam" id="PF02720">
    <property type="entry name" value="DUF222"/>
    <property type="match status" value="1"/>
</dbReference>
<dbReference type="GO" id="GO:0004519">
    <property type="term" value="F:endonuclease activity"/>
    <property type="evidence" value="ECO:0007669"/>
    <property type="project" value="InterPro"/>
</dbReference>
<feature type="compositionally biased region" description="Low complexity" evidence="2">
    <location>
        <begin position="260"/>
        <end position="297"/>
    </location>
</feature>
<feature type="domain" description="HNH nuclease" evidence="3">
    <location>
        <begin position="390"/>
        <end position="441"/>
    </location>
</feature>
<protein>
    <submittedName>
        <fullName evidence="4">DUF222 domain-containing protein</fullName>
    </submittedName>
</protein>
<dbReference type="InterPro" id="IPR002711">
    <property type="entry name" value="HNH"/>
</dbReference>
<dbReference type="RefSeq" id="WP_313543434.1">
    <property type="nucleotide sequence ID" value="NZ_CP134880.1"/>
</dbReference>
<evidence type="ECO:0000256" key="2">
    <source>
        <dbReference type="SAM" id="MobiDB-lite"/>
    </source>
</evidence>
<dbReference type="AlphaFoldDB" id="A0AA96FD28"/>
<gene>
    <name evidence="4" type="ORF">RN607_00015</name>
</gene>
<dbReference type="GO" id="GO:0008270">
    <property type="term" value="F:zinc ion binding"/>
    <property type="evidence" value="ECO:0007669"/>
    <property type="project" value="InterPro"/>
</dbReference>
<feature type="region of interest" description="Disordered" evidence="2">
    <location>
        <begin position="250"/>
        <end position="297"/>
    </location>
</feature>
<organism evidence="4">
    <name type="scientific">Demequina capsici</name>
    <dbReference type="NCBI Taxonomy" id="3075620"/>
    <lineage>
        <taxon>Bacteria</taxon>
        <taxon>Bacillati</taxon>
        <taxon>Actinomycetota</taxon>
        <taxon>Actinomycetes</taxon>
        <taxon>Micrococcales</taxon>
        <taxon>Demequinaceae</taxon>
        <taxon>Demequina</taxon>
    </lineage>
</organism>
<accession>A0AA96FD28</accession>
<dbReference type="Gene3D" id="1.10.30.50">
    <property type="match status" value="1"/>
</dbReference>
<reference evidence="4" key="1">
    <citation type="submission" date="2023-09" db="EMBL/GenBank/DDBJ databases">
        <title>Demequina sp. a novel bacteria isolated from Capsicum annuum.</title>
        <authorList>
            <person name="Humaira Z."/>
            <person name="Lee J."/>
            <person name="Cho D."/>
        </authorList>
    </citation>
    <scope>NUCLEOTIDE SEQUENCE</scope>
    <source>
        <strain evidence="4">PMTSA13</strain>
    </source>
</reference>
<comment type="similarity">
    <text evidence="1">Belongs to the Rv1128c/1148c/1588c/1702c/1945/3466 family.</text>
</comment>
<dbReference type="EMBL" id="CP134880">
    <property type="protein sequence ID" value="WNM27424.1"/>
    <property type="molecule type" value="Genomic_DNA"/>
</dbReference>
<name>A0AA96FD28_9MICO</name>
<feature type="compositionally biased region" description="Basic and acidic residues" evidence="2">
    <location>
        <begin position="250"/>
        <end position="259"/>
    </location>
</feature>
<dbReference type="CDD" id="cd00085">
    <property type="entry name" value="HNHc"/>
    <property type="match status" value="1"/>
</dbReference>
<sequence length="492" mass="52695">MTQTAAELPDGAALRANIPDLTSLPRPELLALQSRAVVMRREADMLLARVAAEIARRSEPADGMPGLARREGHRSPQALVAAASGSSQAEANRLMRVGQVLARDAQSREVDPVAASARCTSEPLEPQFPFLASTLRAGRLSVDAGALLADALARTADALDSRALAQWEREVVSKAVGLPLTKVRRLIAFAEARVRPADLARKEEQQYAERSATLRVEPDGMVTLTARLDPVSAAPVRTMIDAYVRDAFQRRRDSQHTSHADTSAAASASQSTASSGPAPSSPASSSPASSGPAGDATAPQLRADAVVWLARHAQGCNSGHDGVKTTVVVRMSLDDLRGNDGLAEIDGSETPVSITAARQMAADAEVIPAVLGTDGEVLDWGRRRRLFTQAQRLALVERDGGCARCHAPPSWCEAHHIAWWERDSGPTDLSNGVLLCVRCHHDVHRDGWGIEVRRQRVWFIPPRHIDATREPILGGRARIDTARSSPSEANAA</sequence>
<dbReference type="KEGG" id="dcp:RN607_00015"/>
<evidence type="ECO:0000256" key="1">
    <source>
        <dbReference type="ARBA" id="ARBA00023450"/>
    </source>
</evidence>
<evidence type="ECO:0000313" key="4">
    <source>
        <dbReference type="EMBL" id="WNM27424.1"/>
    </source>
</evidence>
<dbReference type="InterPro" id="IPR003615">
    <property type="entry name" value="HNH_nuc"/>
</dbReference>
<dbReference type="GO" id="GO:0003676">
    <property type="term" value="F:nucleic acid binding"/>
    <property type="evidence" value="ECO:0007669"/>
    <property type="project" value="InterPro"/>
</dbReference>
<proteinExistence type="inferred from homology"/>
<dbReference type="Proteomes" id="UP001303408">
    <property type="component" value="Chromosome"/>
</dbReference>